<dbReference type="SUPFAM" id="SSF54713">
    <property type="entry name" value="Elongation factor Ts (EF-Ts), dimerisation domain"/>
    <property type="match status" value="1"/>
</dbReference>
<name>A0A0V1DWV7_TRIPS</name>
<dbReference type="Pfam" id="PF00889">
    <property type="entry name" value="EF_TS"/>
    <property type="match status" value="1"/>
</dbReference>
<keyword evidence="2 5" id="KW-0251">Elongation factor</keyword>
<dbReference type="Pfam" id="PF25025">
    <property type="entry name" value="EF-Ts_N"/>
    <property type="match status" value="1"/>
</dbReference>
<protein>
    <recommendedName>
        <fullName evidence="5">Elongation factor Ts, mitochondrial</fullName>
        <shortName evidence="5">EF-Ts</shortName>
        <shortName evidence="5">EF-TsMt</shortName>
    </recommendedName>
</protein>
<keyword evidence="5" id="KW-0496">Mitochondrion</keyword>
<dbReference type="PANTHER" id="PTHR11741">
    <property type="entry name" value="ELONGATION FACTOR TS"/>
    <property type="match status" value="1"/>
</dbReference>
<dbReference type="SUPFAM" id="SSF142877">
    <property type="entry name" value="EndoU-like"/>
    <property type="match status" value="1"/>
</dbReference>
<evidence type="ECO:0000256" key="7">
    <source>
        <dbReference type="SAM" id="MobiDB-lite"/>
    </source>
</evidence>
<dbReference type="PANTHER" id="PTHR11741:SF0">
    <property type="entry name" value="ELONGATION FACTOR TS, MITOCHONDRIAL"/>
    <property type="match status" value="1"/>
</dbReference>
<dbReference type="HAMAP" id="MF_00050">
    <property type="entry name" value="EF_Ts"/>
    <property type="match status" value="1"/>
</dbReference>
<comment type="subcellular location">
    <subcellularLocation>
        <location evidence="5">Mitochondrion</location>
    </subcellularLocation>
</comment>
<dbReference type="SUPFAM" id="SSF46934">
    <property type="entry name" value="UBA-like"/>
    <property type="match status" value="1"/>
</dbReference>
<dbReference type="InterPro" id="IPR036402">
    <property type="entry name" value="EF-Ts_dimer_sf"/>
</dbReference>
<comment type="function">
    <text evidence="5 6">Associates with the EF-Tu.GDP complex and induces the exchange of GDP to GTP. It remains bound to the aminoacyl-tRNA.EF-Tu.GTP complex up to the GTP hydrolysis stage on the ribosome.</text>
</comment>
<dbReference type="CDD" id="cd21159">
    <property type="entry name" value="XendoU"/>
    <property type="match status" value="1"/>
</dbReference>
<dbReference type="AlphaFoldDB" id="A0A0V1DWV7"/>
<evidence type="ECO:0000256" key="4">
    <source>
        <dbReference type="ARBA" id="ARBA00022917"/>
    </source>
</evidence>
<dbReference type="PROSITE" id="PS01127">
    <property type="entry name" value="EF_TS_2"/>
    <property type="match status" value="1"/>
</dbReference>
<dbReference type="InterPro" id="IPR037227">
    <property type="entry name" value="EndoU-like"/>
</dbReference>
<dbReference type="GO" id="GO:0016787">
    <property type="term" value="F:hydrolase activity"/>
    <property type="evidence" value="ECO:0007669"/>
    <property type="project" value="UniProtKB-KW"/>
</dbReference>
<dbReference type="InterPro" id="IPR014039">
    <property type="entry name" value="Transl_elong_EFTs/EF1B_dimer"/>
</dbReference>
<keyword evidence="4 5" id="KW-0648">Protein biosynthesis</keyword>
<dbReference type="Gene3D" id="1.10.8.10">
    <property type="entry name" value="DNA helicase RuvA subunit, C-terminal domain"/>
    <property type="match status" value="1"/>
</dbReference>
<dbReference type="InterPro" id="IPR018998">
    <property type="entry name" value="EndoU_C"/>
</dbReference>
<feature type="domain" description="EndoU" evidence="8">
    <location>
        <begin position="382"/>
        <end position="644"/>
    </location>
</feature>
<comment type="similarity">
    <text evidence="1 5 6">Belongs to the EF-Ts family.</text>
</comment>
<evidence type="ECO:0000256" key="6">
    <source>
        <dbReference type="RuleBase" id="RU000642"/>
    </source>
</evidence>
<dbReference type="PROSITE" id="PS51959">
    <property type="entry name" value="ENDOU"/>
    <property type="match status" value="1"/>
</dbReference>
<dbReference type="EMBL" id="JYDR01000182">
    <property type="protein sequence ID" value="KRY66094.1"/>
    <property type="molecule type" value="Genomic_DNA"/>
</dbReference>
<dbReference type="InterPro" id="IPR001816">
    <property type="entry name" value="Transl_elong_EFTs/EF1B"/>
</dbReference>
<evidence type="ECO:0000313" key="10">
    <source>
        <dbReference type="Proteomes" id="UP000054632"/>
    </source>
</evidence>
<evidence type="ECO:0000259" key="8">
    <source>
        <dbReference type="PROSITE" id="PS51959"/>
    </source>
</evidence>
<organism evidence="9 10">
    <name type="scientific">Trichinella pseudospiralis</name>
    <name type="common">Parasitic roundworm</name>
    <dbReference type="NCBI Taxonomy" id="6337"/>
    <lineage>
        <taxon>Eukaryota</taxon>
        <taxon>Metazoa</taxon>
        <taxon>Ecdysozoa</taxon>
        <taxon>Nematoda</taxon>
        <taxon>Enoplea</taxon>
        <taxon>Dorylaimia</taxon>
        <taxon>Trichinellida</taxon>
        <taxon>Trichinellidae</taxon>
        <taxon>Trichinella</taxon>
    </lineage>
</organism>
<evidence type="ECO:0000313" key="9">
    <source>
        <dbReference type="EMBL" id="KRY66094.1"/>
    </source>
</evidence>
<dbReference type="CDD" id="cd14275">
    <property type="entry name" value="UBA_EF-Ts"/>
    <property type="match status" value="1"/>
</dbReference>
<sequence>MILRNIFRKFSTATGAAVSKDMLMKLRKKTSFSFVNCRKALEKFHYDFELAEKWLYETAQKEGWQKAAKLASRKACQGLVATFCEKNLGILVEVNCETDFVAKNEQFQNLVRAVTVSCYEQLQHQSLFPKNEALFNKCKMPSDYLESIEVNFENHRKPVKELMATSMVYFGEKINLRRSTVLTVTDEIFLINYAHPRRSTDDEKILLGQYGAIVAFQTANTVLDEEEKKLIGKQLCQHIVGMNPTSIGDCNAVSNEKSENTGNNKMQSKSNENDIEEEDDDDAESFQRTELNNETELMHQSFLLAPNMTVADYAKCKQIDVLDFERFQVGETLNVEKKQRIVLFRIQIRIFQSPHFVNSCNFKMLFFIIFTCLHYTTAHNITDDMITQWLDSMAKLDKFTSRQFELVLDFQIAADKANGPLDKLVKYVSPEALQLPSVRALFDLAKYYTPQLGIKEDETAEKMQKIEAFLDEVMKSNVIKLLVNHFKLAGFQEADTIDEFRKWIKKKWFTTYARRNEEGINDSSLFEHFFFGETVEDEEKVLGLHYWLRYVLLESEGQITYLGYKMKEAESYATVAYKWNGYRKDSGTMLLRTTPEFEIALFSIGYLLKPKRIHFGRCTFAVASHEAEENGIKYYTSTFVKSPKCKKLKA</sequence>
<dbReference type="GO" id="GO:0070125">
    <property type="term" value="P:mitochondrial translational elongation"/>
    <property type="evidence" value="ECO:0007669"/>
    <property type="project" value="TreeGrafter"/>
</dbReference>
<feature type="region of interest" description="Disordered" evidence="7">
    <location>
        <begin position="253"/>
        <end position="286"/>
    </location>
</feature>
<evidence type="ECO:0000256" key="1">
    <source>
        <dbReference type="ARBA" id="ARBA00005532"/>
    </source>
</evidence>
<evidence type="ECO:0000256" key="3">
    <source>
        <dbReference type="ARBA" id="ARBA00022801"/>
    </source>
</evidence>
<dbReference type="GO" id="GO:0003746">
    <property type="term" value="F:translation elongation factor activity"/>
    <property type="evidence" value="ECO:0007669"/>
    <property type="project" value="UniProtKB-UniRule"/>
</dbReference>
<feature type="compositionally biased region" description="Acidic residues" evidence="7">
    <location>
        <begin position="273"/>
        <end position="284"/>
    </location>
</feature>
<accession>A0A0V1DWV7</accession>
<dbReference type="NCBIfam" id="TIGR00116">
    <property type="entry name" value="tsf"/>
    <property type="match status" value="1"/>
</dbReference>
<keyword evidence="3" id="KW-0378">Hydrolase</keyword>
<reference evidence="9 10" key="1">
    <citation type="submission" date="2015-01" db="EMBL/GenBank/DDBJ databases">
        <title>Evolution of Trichinella species and genotypes.</title>
        <authorList>
            <person name="Korhonen P.K."/>
            <person name="Edoardo P."/>
            <person name="Giuseppe L.R."/>
            <person name="Gasser R.B."/>
        </authorList>
    </citation>
    <scope>NUCLEOTIDE SEQUENCE [LARGE SCALE GENOMIC DNA]</scope>
    <source>
        <strain evidence="9">ISS13</strain>
    </source>
</reference>
<dbReference type="InterPro" id="IPR018101">
    <property type="entry name" value="Transl_elong_Ts_CS"/>
</dbReference>
<dbReference type="Proteomes" id="UP000054632">
    <property type="component" value="Unassembled WGS sequence"/>
</dbReference>
<dbReference type="GO" id="GO:0005739">
    <property type="term" value="C:mitochondrion"/>
    <property type="evidence" value="ECO:0007669"/>
    <property type="project" value="UniProtKB-SubCell"/>
</dbReference>
<feature type="compositionally biased region" description="Polar residues" evidence="7">
    <location>
        <begin position="253"/>
        <end position="270"/>
    </location>
</feature>
<proteinExistence type="inferred from homology"/>
<comment type="caution">
    <text evidence="9">The sequence shown here is derived from an EMBL/GenBank/DDBJ whole genome shotgun (WGS) entry which is preliminary data.</text>
</comment>
<evidence type="ECO:0000256" key="2">
    <source>
        <dbReference type="ARBA" id="ARBA00022768"/>
    </source>
</evidence>
<dbReference type="GO" id="GO:0004521">
    <property type="term" value="F:RNA endonuclease activity"/>
    <property type="evidence" value="ECO:0007669"/>
    <property type="project" value="InterPro"/>
</dbReference>
<gene>
    <name evidence="9" type="ORF">T4A_10708</name>
</gene>
<dbReference type="InterPro" id="IPR009060">
    <property type="entry name" value="UBA-like_sf"/>
</dbReference>
<dbReference type="Pfam" id="PF09412">
    <property type="entry name" value="XendoU"/>
    <property type="match status" value="1"/>
</dbReference>
<dbReference type="Gene3D" id="3.30.479.20">
    <property type="entry name" value="Elongation factor Ts, dimerisation domain"/>
    <property type="match status" value="2"/>
</dbReference>
<evidence type="ECO:0000256" key="5">
    <source>
        <dbReference type="HAMAP-Rule" id="MF_03135"/>
    </source>
</evidence>